<gene>
    <name evidence="2" type="ORF">DAPPUDRAFT_309860</name>
    <name evidence="1" type="ORF">DAPPUDRAFT_309894</name>
</gene>
<proteinExistence type="predicted"/>
<dbReference type="KEGG" id="dpx:DAPPUDRAFT_309894"/>
<dbReference type="Proteomes" id="UP000000305">
    <property type="component" value="Unassembled WGS sequence"/>
</dbReference>
<dbReference type="EMBL" id="GL732523">
    <property type="protein sequence ID" value="EFX90262.1"/>
    <property type="molecule type" value="Genomic_DNA"/>
</dbReference>
<evidence type="ECO:0000313" key="2">
    <source>
        <dbReference type="EMBL" id="EFX90277.1"/>
    </source>
</evidence>
<evidence type="ECO:0000313" key="3">
    <source>
        <dbReference type="Proteomes" id="UP000000305"/>
    </source>
</evidence>
<accession>E9FR02</accession>
<dbReference type="EMBL" id="GL732523">
    <property type="protein sequence ID" value="EFX90277.1"/>
    <property type="molecule type" value="Genomic_DNA"/>
</dbReference>
<keyword evidence="3" id="KW-1185">Reference proteome</keyword>
<sequence>MVNMKLEASRFGNHAVHQIKIPEAEEHLTCATFFKGPFKMWNFTVAICLLSSNCADLCCER</sequence>
<dbReference type="KEGG" id="dpx:DAPPUDRAFT_309860"/>
<name>E9FR02_DAPPU</name>
<organism evidence="2 3">
    <name type="scientific">Daphnia pulex</name>
    <name type="common">Water flea</name>
    <dbReference type="NCBI Taxonomy" id="6669"/>
    <lineage>
        <taxon>Eukaryota</taxon>
        <taxon>Metazoa</taxon>
        <taxon>Ecdysozoa</taxon>
        <taxon>Arthropoda</taxon>
        <taxon>Crustacea</taxon>
        <taxon>Branchiopoda</taxon>
        <taxon>Diplostraca</taxon>
        <taxon>Cladocera</taxon>
        <taxon>Anomopoda</taxon>
        <taxon>Daphniidae</taxon>
        <taxon>Daphnia</taxon>
    </lineage>
</organism>
<evidence type="ECO:0000313" key="1">
    <source>
        <dbReference type="EMBL" id="EFX90262.1"/>
    </source>
</evidence>
<reference evidence="2 3" key="1">
    <citation type="journal article" date="2011" name="Science">
        <title>The ecoresponsive genome of Daphnia pulex.</title>
        <authorList>
            <person name="Colbourne J.K."/>
            <person name="Pfrender M.E."/>
            <person name="Gilbert D."/>
            <person name="Thomas W.K."/>
            <person name="Tucker A."/>
            <person name="Oakley T.H."/>
            <person name="Tokishita S."/>
            <person name="Aerts A."/>
            <person name="Arnold G.J."/>
            <person name="Basu M.K."/>
            <person name="Bauer D.J."/>
            <person name="Caceres C.E."/>
            <person name="Carmel L."/>
            <person name="Casola C."/>
            <person name="Choi J.H."/>
            <person name="Detter J.C."/>
            <person name="Dong Q."/>
            <person name="Dusheyko S."/>
            <person name="Eads B.D."/>
            <person name="Frohlich T."/>
            <person name="Geiler-Samerotte K.A."/>
            <person name="Gerlach D."/>
            <person name="Hatcher P."/>
            <person name="Jogdeo S."/>
            <person name="Krijgsveld J."/>
            <person name="Kriventseva E.V."/>
            <person name="Kultz D."/>
            <person name="Laforsch C."/>
            <person name="Lindquist E."/>
            <person name="Lopez J."/>
            <person name="Manak J.R."/>
            <person name="Muller J."/>
            <person name="Pangilinan J."/>
            <person name="Patwardhan R.P."/>
            <person name="Pitluck S."/>
            <person name="Pritham E.J."/>
            <person name="Rechtsteiner A."/>
            <person name="Rho M."/>
            <person name="Rogozin I.B."/>
            <person name="Sakarya O."/>
            <person name="Salamov A."/>
            <person name="Schaack S."/>
            <person name="Shapiro H."/>
            <person name="Shiga Y."/>
            <person name="Skalitzky C."/>
            <person name="Smith Z."/>
            <person name="Souvorov A."/>
            <person name="Sung W."/>
            <person name="Tang Z."/>
            <person name="Tsuchiya D."/>
            <person name="Tu H."/>
            <person name="Vos H."/>
            <person name="Wang M."/>
            <person name="Wolf Y.I."/>
            <person name="Yamagata H."/>
            <person name="Yamada T."/>
            <person name="Ye Y."/>
            <person name="Shaw J.R."/>
            <person name="Andrews J."/>
            <person name="Crease T.J."/>
            <person name="Tang H."/>
            <person name="Lucas S.M."/>
            <person name="Robertson H.M."/>
            <person name="Bork P."/>
            <person name="Koonin E.V."/>
            <person name="Zdobnov E.M."/>
            <person name="Grigoriev I.V."/>
            <person name="Lynch M."/>
            <person name="Boore J.L."/>
        </authorList>
    </citation>
    <scope>NUCLEOTIDE SEQUENCE [LARGE SCALE GENOMIC DNA]</scope>
</reference>
<dbReference type="HOGENOM" id="CLU_2924907_0_0_1"/>
<dbReference type="AlphaFoldDB" id="E9FR02"/>
<protein>
    <submittedName>
        <fullName evidence="2">Uncharacterized protein</fullName>
    </submittedName>
</protein>